<dbReference type="InterPro" id="IPR041698">
    <property type="entry name" value="Methyltransf_25"/>
</dbReference>
<proteinExistence type="predicted"/>
<keyword evidence="5" id="KW-1185">Reference proteome</keyword>
<comment type="caution">
    <text evidence="4">The sequence shown here is derived from an EMBL/GenBank/DDBJ whole genome shotgun (WGS) entry which is preliminary data.</text>
</comment>
<name>A0AAD6I3Y1_PENCN</name>
<dbReference type="InterPro" id="IPR029063">
    <property type="entry name" value="SAM-dependent_MTases_sf"/>
</dbReference>
<dbReference type="PANTHER" id="PTHR43861:SF1">
    <property type="entry name" value="TRANS-ACONITATE 2-METHYLTRANSFERASE"/>
    <property type="match status" value="1"/>
</dbReference>
<protein>
    <recommendedName>
        <fullName evidence="3">Methyltransferase domain-containing protein</fullName>
    </recommendedName>
</protein>
<organism evidence="4 5">
    <name type="scientific">Penicillium canescens</name>
    <dbReference type="NCBI Taxonomy" id="5083"/>
    <lineage>
        <taxon>Eukaryota</taxon>
        <taxon>Fungi</taxon>
        <taxon>Dikarya</taxon>
        <taxon>Ascomycota</taxon>
        <taxon>Pezizomycotina</taxon>
        <taxon>Eurotiomycetes</taxon>
        <taxon>Eurotiomycetidae</taxon>
        <taxon>Eurotiales</taxon>
        <taxon>Aspergillaceae</taxon>
        <taxon>Penicillium</taxon>
    </lineage>
</organism>
<dbReference type="Pfam" id="PF13649">
    <property type="entry name" value="Methyltransf_25"/>
    <property type="match status" value="1"/>
</dbReference>
<accession>A0AAD6I3Y1</accession>
<evidence type="ECO:0000313" key="5">
    <source>
        <dbReference type="Proteomes" id="UP001219568"/>
    </source>
</evidence>
<keyword evidence="2" id="KW-0808">Transferase</keyword>
<evidence type="ECO:0000256" key="1">
    <source>
        <dbReference type="ARBA" id="ARBA00022603"/>
    </source>
</evidence>
<dbReference type="Gene3D" id="3.40.50.150">
    <property type="entry name" value="Vaccinia Virus protein VP39"/>
    <property type="match status" value="1"/>
</dbReference>
<sequence>MTDIPSGTCNVVLGSRITEDSETYAAAASFSPHFADTLIDSIDFKSTDHILDIGCGNGIFTSRFAPQVGYVLEVDSSPSMIDAAKTRNYGSTSTDFRAVNCRLPEDDQEIMNSNWDEVASNAAFHWILRDPSTRISTLKAIFRSMKPGRVFFSEMCGHGNAPEKFTAFKFGLVNQ</sequence>
<evidence type="ECO:0000259" key="3">
    <source>
        <dbReference type="Pfam" id="PF13649"/>
    </source>
</evidence>
<dbReference type="EMBL" id="JAQJZL010000014">
    <property type="protein sequence ID" value="KAJ6030240.1"/>
    <property type="molecule type" value="Genomic_DNA"/>
</dbReference>
<dbReference type="CDD" id="cd02440">
    <property type="entry name" value="AdoMet_MTases"/>
    <property type="match status" value="1"/>
</dbReference>
<evidence type="ECO:0000256" key="2">
    <source>
        <dbReference type="ARBA" id="ARBA00022679"/>
    </source>
</evidence>
<dbReference type="GO" id="GO:0032259">
    <property type="term" value="P:methylation"/>
    <property type="evidence" value="ECO:0007669"/>
    <property type="project" value="UniProtKB-KW"/>
</dbReference>
<reference evidence="4" key="1">
    <citation type="journal article" date="2023" name="IMA Fungus">
        <title>Comparative genomic study of the Penicillium genus elucidates a diverse pangenome and 15 lateral gene transfer events.</title>
        <authorList>
            <person name="Petersen C."/>
            <person name="Sorensen T."/>
            <person name="Nielsen M.R."/>
            <person name="Sondergaard T.E."/>
            <person name="Sorensen J.L."/>
            <person name="Fitzpatrick D.A."/>
            <person name="Frisvad J.C."/>
            <person name="Nielsen K.L."/>
        </authorList>
    </citation>
    <scope>NUCLEOTIDE SEQUENCE</scope>
    <source>
        <strain evidence="4">IBT 15450</strain>
    </source>
</reference>
<dbReference type="SUPFAM" id="SSF53335">
    <property type="entry name" value="S-adenosyl-L-methionine-dependent methyltransferases"/>
    <property type="match status" value="1"/>
</dbReference>
<evidence type="ECO:0000313" key="4">
    <source>
        <dbReference type="EMBL" id="KAJ6030240.1"/>
    </source>
</evidence>
<keyword evidence="1" id="KW-0489">Methyltransferase</keyword>
<dbReference type="Proteomes" id="UP001219568">
    <property type="component" value="Unassembled WGS sequence"/>
</dbReference>
<dbReference type="AlphaFoldDB" id="A0AAD6I3Y1"/>
<dbReference type="GO" id="GO:0008168">
    <property type="term" value="F:methyltransferase activity"/>
    <property type="evidence" value="ECO:0007669"/>
    <property type="project" value="UniProtKB-KW"/>
</dbReference>
<feature type="domain" description="Methyltransferase" evidence="3">
    <location>
        <begin position="50"/>
        <end position="148"/>
    </location>
</feature>
<reference evidence="4" key="2">
    <citation type="submission" date="2023-01" db="EMBL/GenBank/DDBJ databases">
        <authorList>
            <person name="Petersen C."/>
        </authorList>
    </citation>
    <scope>NUCLEOTIDE SEQUENCE</scope>
    <source>
        <strain evidence="4">IBT 15450</strain>
    </source>
</reference>
<dbReference type="PANTHER" id="PTHR43861">
    <property type="entry name" value="TRANS-ACONITATE 2-METHYLTRANSFERASE-RELATED"/>
    <property type="match status" value="1"/>
</dbReference>
<gene>
    <name evidence="4" type="ORF">N7460_010506</name>
</gene>